<name>A0ABW3CZ74_9FLAO</name>
<evidence type="ECO:0000313" key="1">
    <source>
        <dbReference type="EMBL" id="MFD0862512.1"/>
    </source>
</evidence>
<proteinExistence type="predicted"/>
<organism evidence="1 2">
    <name type="scientific">Sungkyunkwania multivorans</name>
    <dbReference type="NCBI Taxonomy" id="1173618"/>
    <lineage>
        <taxon>Bacteria</taxon>
        <taxon>Pseudomonadati</taxon>
        <taxon>Bacteroidota</taxon>
        <taxon>Flavobacteriia</taxon>
        <taxon>Flavobacteriales</taxon>
        <taxon>Flavobacteriaceae</taxon>
        <taxon>Sungkyunkwania</taxon>
    </lineage>
</organism>
<sequence length="88" mass="10465">MNFDQLLEKVRNLKDKFDSGQLSDSQTMRQLEALQHAYLENEDENSDIGERELLKRLRRKIRKQNEVVKKLEIDNFVLKLNLDIDFSG</sequence>
<gene>
    <name evidence="1" type="ORF">ACFQ1M_09865</name>
</gene>
<protein>
    <submittedName>
        <fullName evidence="1">Uncharacterized protein</fullName>
    </submittedName>
</protein>
<evidence type="ECO:0000313" key="2">
    <source>
        <dbReference type="Proteomes" id="UP001596978"/>
    </source>
</evidence>
<dbReference type="RefSeq" id="WP_386407646.1">
    <property type="nucleotide sequence ID" value="NZ_JBHTJH010000008.1"/>
</dbReference>
<reference evidence="2" key="1">
    <citation type="journal article" date="2019" name="Int. J. Syst. Evol. Microbiol.">
        <title>The Global Catalogue of Microorganisms (GCM) 10K type strain sequencing project: providing services to taxonomists for standard genome sequencing and annotation.</title>
        <authorList>
            <consortium name="The Broad Institute Genomics Platform"/>
            <consortium name="The Broad Institute Genome Sequencing Center for Infectious Disease"/>
            <person name="Wu L."/>
            <person name="Ma J."/>
        </authorList>
    </citation>
    <scope>NUCLEOTIDE SEQUENCE [LARGE SCALE GENOMIC DNA]</scope>
    <source>
        <strain evidence="2">CCUG 62952</strain>
    </source>
</reference>
<dbReference type="EMBL" id="JBHTJH010000008">
    <property type="protein sequence ID" value="MFD0862512.1"/>
    <property type="molecule type" value="Genomic_DNA"/>
</dbReference>
<accession>A0ABW3CZ74</accession>
<dbReference type="Proteomes" id="UP001596978">
    <property type="component" value="Unassembled WGS sequence"/>
</dbReference>
<keyword evidence="2" id="KW-1185">Reference proteome</keyword>
<comment type="caution">
    <text evidence="1">The sequence shown here is derived from an EMBL/GenBank/DDBJ whole genome shotgun (WGS) entry which is preliminary data.</text>
</comment>